<name>A0ABU9BQQ1_9BURK</name>
<feature type="compositionally biased region" description="Basic and acidic residues" evidence="1">
    <location>
        <begin position="147"/>
        <end position="157"/>
    </location>
</feature>
<dbReference type="SMART" id="SM01234">
    <property type="entry name" value="Haemolytic"/>
    <property type="match status" value="1"/>
</dbReference>
<reference evidence="2 3" key="1">
    <citation type="submission" date="2024-04" db="EMBL/GenBank/DDBJ databases">
        <title>Novel species of the genus Ideonella isolated from streams.</title>
        <authorList>
            <person name="Lu H."/>
        </authorList>
    </citation>
    <scope>NUCLEOTIDE SEQUENCE [LARGE SCALE GENOMIC DNA]</scope>
    <source>
        <strain evidence="2 3">DXS29W</strain>
    </source>
</reference>
<dbReference type="Proteomes" id="UP001371218">
    <property type="component" value="Unassembled WGS sequence"/>
</dbReference>
<protein>
    <submittedName>
        <fullName evidence="2">Membrane protein insertion efficiency factor YidD</fullName>
    </submittedName>
</protein>
<dbReference type="EMBL" id="JBBUTG010000009">
    <property type="protein sequence ID" value="MEK8032290.1"/>
    <property type="molecule type" value="Genomic_DNA"/>
</dbReference>
<evidence type="ECO:0000313" key="2">
    <source>
        <dbReference type="EMBL" id="MEK8032290.1"/>
    </source>
</evidence>
<comment type="caution">
    <text evidence="2">The sequence shown here is derived from an EMBL/GenBank/DDBJ whole genome shotgun (WGS) entry which is preliminary data.</text>
</comment>
<gene>
    <name evidence="2" type="primary">yidD</name>
    <name evidence="2" type="ORF">AACH06_15785</name>
</gene>
<keyword evidence="3" id="KW-1185">Reference proteome</keyword>
<dbReference type="InterPro" id="IPR002696">
    <property type="entry name" value="Membr_insert_effic_factor_YidD"/>
</dbReference>
<organism evidence="2 3">
    <name type="scientific">Ideonella lacteola</name>
    <dbReference type="NCBI Taxonomy" id="2984193"/>
    <lineage>
        <taxon>Bacteria</taxon>
        <taxon>Pseudomonadati</taxon>
        <taxon>Pseudomonadota</taxon>
        <taxon>Betaproteobacteria</taxon>
        <taxon>Burkholderiales</taxon>
        <taxon>Sphaerotilaceae</taxon>
        <taxon>Ideonella</taxon>
    </lineage>
</organism>
<feature type="compositionally biased region" description="Basic residues" evidence="1">
    <location>
        <begin position="129"/>
        <end position="146"/>
    </location>
</feature>
<dbReference type="Pfam" id="PF01809">
    <property type="entry name" value="YidD"/>
    <property type="match status" value="1"/>
</dbReference>
<proteinExistence type="predicted"/>
<evidence type="ECO:0000256" key="1">
    <source>
        <dbReference type="SAM" id="MobiDB-lite"/>
    </source>
</evidence>
<dbReference type="RefSeq" id="WP_341426702.1">
    <property type="nucleotide sequence ID" value="NZ_JBBUTG010000009.1"/>
</dbReference>
<sequence length="157" mass="17996">MRLLLLALIRFYKRFISPHKGFDCPYRVYTGRASCSTLGYRAIRRHGVVPGLRLLQRRCQRCGVAQRRYAPVYRKPAAQRGDCDMDPGCDGDGCEIPGPDCDGRPSWSRCCGLVDCCGDVGDCGGSDRQKRRRREKDRRTHLPPRRPRADWPEDARR</sequence>
<accession>A0ABU9BQQ1</accession>
<feature type="region of interest" description="Disordered" evidence="1">
    <location>
        <begin position="121"/>
        <end position="157"/>
    </location>
</feature>
<evidence type="ECO:0000313" key="3">
    <source>
        <dbReference type="Proteomes" id="UP001371218"/>
    </source>
</evidence>
<dbReference type="NCBIfam" id="TIGR00278">
    <property type="entry name" value="membrane protein insertion efficiency factor YidD"/>
    <property type="match status" value="1"/>
</dbReference>